<keyword evidence="1" id="KW-0472">Membrane</keyword>
<keyword evidence="3" id="KW-1185">Reference proteome</keyword>
<dbReference type="NCBIfam" id="TIGR00304">
    <property type="entry name" value="TIGR00304 family membrane protein"/>
    <property type="match status" value="1"/>
</dbReference>
<dbReference type="GeneID" id="66163772"/>
<dbReference type="InterPro" id="IPR002849">
    <property type="entry name" value="DUF131"/>
</dbReference>
<gene>
    <name evidence="2" type="ORF">KN1_20420</name>
</gene>
<dbReference type="KEGG" id="csty:KN1_20420"/>
<protein>
    <recommendedName>
        <fullName evidence="4">DUF131 domain-containing protein</fullName>
    </recommendedName>
</protein>
<keyword evidence="1" id="KW-0812">Transmembrane</keyword>
<evidence type="ECO:0000256" key="1">
    <source>
        <dbReference type="SAM" id="Phobius"/>
    </source>
</evidence>
<dbReference type="Pfam" id="PF01998">
    <property type="entry name" value="DUF131"/>
    <property type="match status" value="1"/>
</dbReference>
<feature type="transmembrane region" description="Helical" evidence="1">
    <location>
        <begin position="32"/>
        <end position="52"/>
    </location>
</feature>
<dbReference type="RefSeq" id="WP_225905650.1">
    <property type="nucleotide sequence ID" value="NZ_AP024597.1"/>
</dbReference>
<dbReference type="Proteomes" id="UP000825123">
    <property type="component" value="Chromosome"/>
</dbReference>
<accession>A0A8D5U809</accession>
<evidence type="ECO:0000313" key="3">
    <source>
        <dbReference type="Proteomes" id="UP000825123"/>
    </source>
</evidence>
<sequence length="115" mass="12541">MYDDRNIYKLFGLKKCIDSVKKSTDIIYHMKAFIVGMSLTFIGILFIIASAVSTTNISSTNTGFAGVIMLGPVPIVIGAGNPSIMPMMFAFALAFTIIALLFYLIPILLARKAKQ</sequence>
<evidence type="ECO:0000313" key="2">
    <source>
        <dbReference type="EMBL" id="BCU70745.1"/>
    </source>
</evidence>
<feature type="transmembrane region" description="Helical" evidence="1">
    <location>
        <begin position="64"/>
        <end position="81"/>
    </location>
</feature>
<name>A0A8D5U809_9CREN</name>
<dbReference type="AlphaFoldDB" id="A0A8D5U809"/>
<reference evidence="2 3" key="1">
    <citation type="submission" date="2021-04" db="EMBL/GenBank/DDBJ databases">
        <title>Complete genome sequence of Stygiolobus sp. KN-1.</title>
        <authorList>
            <person name="Nakamura K."/>
            <person name="Sakai H."/>
            <person name="Kurosawa N."/>
        </authorList>
    </citation>
    <scope>NUCLEOTIDE SEQUENCE [LARGE SCALE GENOMIC DNA]</scope>
    <source>
        <strain evidence="2 3">KN-1</strain>
    </source>
</reference>
<organism evidence="2 3">
    <name type="scientific">Stygiolobus caldivivus</name>
    <dbReference type="NCBI Taxonomy" id="2824673"/>
    <lineage>
        <taxon>Archaea</taxon>
        <taxon>Thermoproteota</taxon>
        <taxon>Thermoprotei</taxon>
        <taxon>Sulfolobales</taxon>
        <taxon>Sulfolobaceae</taxon>
        <taxon>Stygiolobus</taxon>
    </lineage>
</organism>
<feature type="transmembrane region" description="Helical" evidence="1">
    <location>
        <begin position="87"/>
        <end position="110"/>
    </location>
</feature>
<keyword evidence="1" id="KW-1133">Transmembrane helix</keyword>
<proteinExistence type="predicted"/>
<dbReference type="EMBL" id="AP024597">
    <property type="protein sequence ID" value="BCU70745.1"/>
    <property type="molecule type" value="Genomic_DNA"/>
</dbReference>
<evidence type="ECO:0008006" key="4">
    <source>
        <dbReference type="Google" id="ProtNLM"/>
    </source>
</evidence>